<dbReference type="GO" id="GO:0003743">
    <property type="term" value="F:translation initiation factor activity"/>
    <property type="evidence" value="ECO:0007669"/>
    <property type="project" value="UniProtKB-KW"/>
</dbReference>
<evidence type="ECO:0000256" key="3">
    <source>
        <dbReference type="ARBA" id="ARBA00022917"/>
    </source>
</evidence>
<sequence length="234" mass="25505">MSDDDAGWDDDDYEVPDLTRVGIRAAATEDKFADEDAETAEEVAAREAKARADAQARAAQSARTKAKAAVKTRVAYDDDALDDPVAEKARRQRLVEEADLRAARELFGDAEVKLDEFEPKSKGEFEKFGSAIAYKYLTSRSESGFYTAGLKALLRVAMRDLTAAEAKDVETQVVATRTEKVKKEKSDAEAAKKLASGSKKGKGKFLNAGSKGGDSGLDDYKYDVASPDDDYDFM</sequence>
<gene>
    <name evidence="5" type="ORF">OSTLU_26180</name>
</gene>
<dbReference type="EMBL" id="CP000590">
    <property type="protein sequence ID" value="ABO98277.1"/>
    <property type="molecule type" value="Genomic_DNA"/>
</dbReference>
<dbReference type="PANTHER" id="PTHR21681:SF0">
    <property type="entry name" value="EUKARYOTIC TRANSLATION INITIATION FACTOR 3 SUBUNIT J"/>
    <property type="match status" value="1"/>
</dbReference>
<dbReference type="InterPro" id="IPR013906">
    <property type="entry name" value="eIF3j"/>
</dbReference>
<organism evidence="5 6">
    <name type="scientific">Ostreococcus lucimarinus (strain CCE9901)</name>
    <dbReference type="NCBI Taxonomy" id="436017"/>
    <lineage>
        <taxon>Eukaryota</taxon>
        <taxon>Viridiplantae</taxon>
        <taxon>Chlorophyta</taxon>
        <taxon>Mamiellophyceae</taxon>
        <taxon>Mamiellales</taxon>
        <taxon>Bathycoccaceae</taxon>
        <taxon>Ostreococcus</taxon>
    </lineage>
</organism>
<reference evidence="5 6" key="1">
    <citation type="journal article" date="2007" name="Proc. Natl. Acad. Sci. U.S.A.">
        <title>The tiny eukaryote Ostreococcus provides genomic insights into the paradox of plankton speciation.</title>
        <authorList>
            <person name="Palenik B."/>
            <person name="Grimwood J."/>
            <person name="Aerts A."/>
            <person name="Rouze P."/>
            <person name="Salamov A."/>
            <person name="Putnam N."/>
            <person name="Dupont C."/>
            <person name="Jorgensen R."/>
            <person name="Derelle E."/>
            <person name="Rombauts S."/>
            <person name="Zhou K."/>
            <person name="Otillar R."/>
            <person name="Merchant S.S."/>
            <person name="Podell S."/>
            <person name="Gaasterland T."/>
            <person name="Napoli C."/>
            <person name="Gendler K."/>
            <person name="Manuell A."/>
            <person name="Tai V."/>
            <person name="Vallon O."/>
            <person name="Piganeau G."/>
            <person name="Jancek S."/>
            <person name="Heijde M."/>
            <person name="Jabbari K."/>
            <person name="Bowler C."/>
            <person name="Lohr M."/>
            <person name="Robbens S."/>
            <person name="Werner G."/>
            <person name="Dubchak I."/>
            <person name="Pazour G.J."/>
            <person name="Ren Q."/>
            <person name="Paulsen I."/>
            <person name="Delwiche C."/>
            <person name="Schmutz J."/>
            <person name="Rokhsar D."/>
            <person name="Van de Peer Y."/>
            <person name="Moreau H."/>
            <person name="Grigoriev I.V."/>
        </authorList>
    </citation>
    <scope>NUCLEOTIDE SEQUENCE [LARGE SCALE GENOMIC DNA]</scope>
    <source>
        <strain evidence="5 6">CCE9901</strain>
    </source>
</reference>
<evidence type="ECO:0000256" key="1">
    <source>
        <dbReference type="ARBA" id="ARBA00022490"/>
    </source>
</evidence>
<dbReference type="Pfam" id="PF08597">
    <property type="entry name" value="eIF3_subunit"/>
    <property type="match status" value="1"/>
</dbReference>
<dbReference type="eggNOG" id="KOG4813">
    <property type="taxonomic scope" value="Eukaryota"/>
</dbReference>
<dbReference type="InterPro" id="IPR023194">
    <property type="entry name" value="eIF3-like_dom_sf"/>
</dbReference>
<evidence type="ECO:0000256" key="2">
    <source>
        <dbReference type="ARBA" id="ARBA00022540"/>
    </source>
</evidence>
<dbReference type="Gene3D" id="1.10.246.60">
    <property type="entry name" value="Eukaryotic translation initiation factor 3 like domains"/>
    <property type="match status" value="1"/>
</dbReference>
<dbReference type="STRING" id="436017.A4S3V0"/>
<name>A4S3V0_OSTLU</name>
<dbReference type="Proteomes" id="UP000001568">
    <property type="component" value="Chromosome 10"/>
</dbReference>
<dbReference type="OrthoDB" id="498076at2759"/>
<dbReference type="AlphaFoldDB" id="A4S3V0"/>
<feature type="compositionally biased region" description="Basic and acidic residues" evidence="4">
    <location>
        <begin position="177"/>
        <end position="192"/>
    </location>
</feature>
<dbReference type="KEGG" id="olu:OSTLU_26180"/>
<proteinExistence type="predicted"/>
<evidence type="ECO:0000313" key="5">
    <source>
        <dbReference type="EMBL" id="ABO98277.1"/>
    </source>
</evidence>
<feature type="region of interest" description="Disordered" evidence="4">
    <location>
        <begin position="177"/>
        <end position="234"/>
    </location>
</feature>
<dbReference type="Gramene" id="ABO98277">
    <property type="protein sequence ID" value="ABO98277"/>
    <property type="gene ID" value="OSTLU_26180"/>
</dbReference>
<evidence type="ECO:0000256" key="4">
    <source>
        <dbReference type="SAM" id="MobiDB-lite"/>
    </source>
</evidence>
<accession>A4S3V0</accession>
<dbReference type="OMA" id="SKHYKAF"/>
<keyword evidence="2" id="KW-0396">Initiation factor</keyword>
<dbReference type="PANTHER" id="PTHR21681">
    <property type="entry name" value="EUKARYOTIC TRANSLATION INITIATION FACTOR 3 SUBUNIT J"/>
    <property type="match status" value="1"/>
</dbReference>
<keyword evidence="3" id="KW-0648">Protein biosynthesis</keyword>
<evidence type="ECO:0000313" key="6">
    <source>
        <dbReference type="Proteomes" id="UP000001568"/>
    </source>
</evidence>
<protein>
    <submittedName>
        <fullName evidence="5">Uncharacterized protein</fullName>
    </submittedName>
</protein>
<dbReference type="GO" id="GO:0005852">
    <property type="term" value="C:eukaryotic translation initiation factor 3 complex"/>
    <property type="evidence" value="ECO:0007669"/>
    <property type="project" value="InterPro"/>
</dbReference>
<keyword evidence="6" id="KW-1185">Reference proteome</keyword>
<dbReference type="RefSeq" id="XP_001419984.1">
    <property type="nucleotide sequence ID" value="XM_001419947.1"/>
</dbReference>
<keyword evidence="1" id="KW-0963">Cytoplasm</keyword>
<dbReference type="GeneID" id="5004166"/>
<dbReference type="HOGENOM" id="CLU_085806_1_0_1"/>